<dbReference type="InterPro" id="IPR037062">
    <property type="entry name" value="Malic_N_dom_sf"/>
</dbReference>
<reference evidence="11 12" key="1">
    <citation type="submission" date="2024-08" db="EMBL/GenBank/DDBJ databases">
        <title>Halobellus sp. MBLA0158 whole genome sequence.</title>
        <authorList>
            <person name="Hwang C.Y."/>
            <person name="Cho E.-S."/>
            <person name="Seo M.-J."/>
        </authorList>
    </citation>
    <scope>NUCLEOTIDE SEQUENCE [LARGE SCALE GENOMIC DNA]</scope>
    <source>
        <strain evidence="11 12">MBLA0158</strain>
    </source>
</reference>
<dbReference type="PIRSF" id="PIRSF036684">
    <property type="entry name" value="ME_PTA"/>
    <property type="match status" value="1"/>
</dbReference>
<dbReference type="SMART" id="SM01274">
    <property type="entry name" value="malic"/>
    <property type="match status" value="1"/>
</dbReference>
<dbReference type="RefSeq" id="WP_372391188.1">
    <property type="nucleotide sequence ID" value="NZ_JBGNYA010000001.1"/>
</dbReference>
<dbReference type="Gene3D" id="3.40.50.10380">
    <property type="entry name" value="Malic enzyme, N-terminal domain"/>
    <property type="match status" value="1"/>
</dbReference>
<accession>A0ABD5MEI7</accession>
<keyword evidence="5" id="KW-0479">Metal-binding</keyword>
<dbReference type="InterPro" id="IPR012301">
    <property type="entry name" value="Malic_N_dom"/>
</dbReference>
<evidence type="ECO:0000256" key="8">
    <source>
        <dbReference type="SAM" id="MobiDB-lite"/>
    </source>
</evidence>
<feature type="region of interest" description="Disordered" evidence="8">
    <location>
        <begin position="1"/>
        <end position="24"/>
    </location>
</feature>
<dbReference type="Gene3D" id="3.40.50.720">
    <property type="entry name" value="NAD(P)-binding Rossmann-like Domain"/>
    <property type="match status" value="1"/>
</dbReference>
<dbReference type="CDD" id="cd05311">
    <property type="entry name" value="NAD_bind_2_malic_enz"/>
    <property type="match status" value="1"/>
</dbReference>
<dbReference type="InterPro" id="IPR012188">
    <property type="entry name" value="ME_PTA"/>
</dbReference>
<dbReference type="Gene3D" id="3.40.50.10950">
    <property type="match status" value="1"/>
</dbReference>
<dbReference type="InterPro" id="IPR012302">
    <property type="entry name" value="Malic_NAD-bd"/>
</dbReference>
<evidence type="ECO:0000256" key="3">
    <source>
        <dbReference type="ARBA" id="ARBA00007686"/>
    </source>
</evidence>
<dbReference type="SUPFAM" id="SSF51735">
    <property type="entry name" value="NAD(P)-binding Rossmann-fold domains"/>
    <property type="match status" value="1"/>
</dbReference>
<evidence type="ECO:0000313" key="11">
    <source>
        <dbReference type="EMBL" id="MFA1612325.1"/>
    </source>
</evidence>
<dbReference type="PANTHER" id="PTHR43237:SF4">
    <property type="entry name" value="NADP-DEPENDENT MALIC ENZYME"/>
    <property type="match status" value="1"/>
</dbReference>
<keyword evidence="12" id="KW-1185">Reference proteome</keyword>
<keyword evidence="6 11" id="KW-0560">Oxidoreductase</keyword>
<dbReference type="PANTHER" id="PTHR43237">
    <property type="entry name" value="NADP-DEPENDENT MALIC ENZYME"/>
    <property type="match status" value="1"/>
</dbReference>
<dbReference type="GO" id="GO:0004473">
    <property type="term" value="F:malate dehydrogenase (decarboxylating) (NADP+) activity"/>
    <property type="evidence" value="ECO:0007669"/>
    <property type="project" value="UniProtKB-EC"/>
</dbReference>
<dbReference type="Gene3D" id="3.40.50.10750">
    <property type="entry name" value="Isocitrate/Isopropylmalate dehydrogenase-like"/>
    <property type="match status" value="1"/>
</dbReference>
<comment type="similarity">
    <text evidence="4">In the C-terminal section; belongs to the phosphate acetyltransferase and butyryltransferase family.</text>
</comment>
<dbReference type="SUPFAM" id="SSF53223">
    <property type="entry name" value="Aminoacid dehydrogenase-like, N-terminal domain"/>
    <property type="match status" value="1"/>
</dbReference>
<evidence type="ECO:0000259" key="9">
    <source>
        <dbReference type="SMART" id="SM00919"/>
    </source>
</evidence>
<dbReference type="GO" id="GO:0046872">
    <property type="term" value="F:metal ion binding"/>
    <property type="evidence" value="ECO:0007669"/>
    <property type="project" value="UniProtKB-KW"/>
</dbReference>
<evidence type="ECO:0000256" key="6">
    <source>
        <dbReference type="ARBA" id="ARBA00023002"/>
    </source>
</evidence>
<keyword evidence="7" id="KW-0511">Multifunctional enzyme</keyword>
<dbReference type="FunFam" id="3.40.50.720:FF:000095">
    <property type="entry name" value="NADP-dependent malic enzyme"/>
    <property type="match status" value="1"/>
</dbReference>
<proteinExistence type="inferred from homology"/>
<dbReference type="InterPro" id="IPR042113">
    <property type="entry name" value="P_AcTrfase_dom1"/>
</dbReference>
<dbReference type="Pfam" id="PF01515">
    <property type="entry name" value="PTA_PTB"/>
    <property type="match status" value="1"/>
</dbReference>
<dbReference type="Pfam" id="PF00390">
    <property type="entry name" value="malic"/>
    <property type="match status" value="1"/>
</dbReference>
<dbReference type="SMART" id="SM00919">
    <property type="entry name" value="Malic_M"/>
    <property type="match status" value="1"/>
</dbReference>
<evidence type="ECO:0000256" key="5">
    <source>
        <dbReference type="ARBA" id="ARBA00022723"/>
    </source>
</evidence>
<protein>
    <submittedName>
        <fullName evidence="11">NADP-dependent malic enzyme</fullName>
        <ecNumber evidence="11">1.1.1.40</ecNumber>
    </submittedName>
</protein>
<comment type="similarity">
    <text evidence="3">In the N-terminal section; belongs to the malic enzymes family.</text>
</comment>
<dbReference type="EC" id="1.1.1.40" evidence="11"/>
<evidence type="ECO:0000313" key="12">
    <source>
        <dbReference type="Proteomes" id="UP001570511"/>
    </source>
</evidence>
<dbReference type="AlphaFoldDB" id="A0ABD5MEI7"/>
<feature type="domain" description="Malic enzyme NAD-binding" evidence="9">
    <location>
        <begin position="161"/>
        <end position="398"/>
    </location>
</feature>
<name>A0ABD5MEI7_9EURY</name>
<dbReference type="InterPro" id="IPR042112">
    <property type="entry name" value="P_AcTrfase_dom2"/>
</dbReference>
<evidence type="ECO:0000256" key="7">
    <source>
        <dbReference type="ARBA" id="ARBA00023268"/>
    </source>
</evidence>
<gene>
    <name evidence="11" type="ORF">OS889_15120</name>
</gene>
<dbReference type="Pfam" id="PF03949">
    <property type="entry name" value="Malic_M"/>
    <property type="match status" value="1"/>
</dbReference>
<sequence length="747" mass="80735">MGLDDDAREYHREDPPGKIEISTTKPTNTQRDLSLAYSPGVAAPCRDIDADANRAYEYTAKGNLVGVVSNGSAVLGLGDIGAQASKPVMEGKGVLFKRFADIDVFDVELDLDDPGEIVDTVRAMEPTFGGINLEDIKAPECFEVESRLREEVDIPVFHDDQHGTAIISGAALLNAADVVGKELDDLNVVFSGAGASAIATARFYTSLGVRKENIVMCDSSGVIGTDRENLNEFKSEFATDTDDDTLEDAMDGADVFVGLSVGGIVSQEMVASMAENPIVFAMANPDPEISYEDAKAARDDTVIMATGRSDYPNQVNNVLGFPFIFRGALDVRATEINEEMKRAAAEALADLARQDVPDAVVKAYGDQPLQFGPDYVIPKPLDPRVLFEVAPAVAAAAMESGSARTEVDLEAYEERLEARLGKSREMMRVVLNKAKSDPKRVALAEGSDEKMIRAAYQMQEQGIAHPVLVGDADEIVATAADLGLDFQPEVADPWDGDWDDYADRLYELRQREGITKREAHELVRGDSNYLASVMVEQGDADAMLTGLTHHYPSALRPPLSIIGTAPDAEYAAGVYMLTFKNRVIFAADTTVNLDPDADVLAEITKHTGELARRFNVEPRAAMLSYSNFGSVDNDGTRKIRDAVESLHGDDDVDFPVDGEMQADTAVVEDILNGTYEFSELDEPANVLVFPNLEAGNIGYKLLQRLGGAEAIGPMLVGMDKPVHVLQRGDEVKDIVNLAGVAVVDAQE</sequence>
<dbReference type="InterPro" id="IPR051674">
    <property type="entry name" value="Malate_Decarboxylase"/>
</dbReference>
<dbReference type="FunFam" id="3.40.50.10380:FF:000003">
    <property type="entry name" value="NADP-dependent malic enzyme"/>
    <property type="match status" value="1"/>
</dbReference>
<dbReference type="EMBL" id="JBGNYA010000001">
    <property type="protein sequence ID" value="MFA1612325.1"/>
    <property type="molecule type" value="Genomic_DNA"/>
</dbReference>
<dbReference type="InterPro" id="IPR036291">
    <property type="entry name" value="NAD(P)-bd_dom_sf"/>
</dbReference>
<evidence type="ECO:0000259" key="10">
    <source>
        <dbReference type="SMART" id="SM01274"/>
    </source>
</evidence>
<dbReference type="InterPro" id="IPR046346">
    <property type="entry name" value="Aminoacid_DH-like_N_sf"/>
</dbReference>
<evidence type="ECO:0000256" key="1">
    <source>
        <dbReference type="ARBA" id="ARBA00001936"/>
    </source>
</evidence>
<dbReference type="InterPro" id="IPR002505">
    <property type="entry name" value="PTA_PTB"/>
</dbReference>
<comment type="cofactor">
    <cofactor evidence="1">
        <name>Mn(2+)</name>
        <dbReference type="ChEBI" id="CHEBI:29035"/>
    </cofactor>
</comment>
<comment type="cofactor">
    <cofactor evidence="2">
        <name>Mg(2+)</name>
        <dbReference type="ChEBI" id="CHEBI:18420"/>
    </cofactor>
</comment>
<evidence type="ECO:0000256" key="2">
    <source>
        <dbReference type="ARBA" id="ARBA00001946"/>
    </source>
</evidence>
<evidence type="ECO:0000256" key="4">
    <source>
        <dbReference type="ARBA" id="ARBA00008756"/>
    </source>
</evidence>
<feature type="domain" description="Malic enzyme N-terminal" evidence="10">
    <location>
        <begin position="16"/>
        <end position="149"/>
    </location>
</feature>
<comment type="caution">
    <text evidence="11">The sequence shown here is derived from an EMBL/GenBank/DDBJ whole genome shotgun (WGS) entry which is preliminary data.</text>
</comment>
<dbReference type="InterPro" id="IPR045213">
    <property type="entry name" value="Malic_NAD-bd_bact_type"/>
</dbReference>
<feature type="compositionally biased region" description="Basic and acidic residues" evidence="8">
    <location>
        <begin position="8"/>
        <end position="17"/>
    </location>
</feature>
<dbReference type="Proteomes" id="UP001570511">
    <property type="component" value="Unassembled WGS sequence"/>
</dbReference>
<organism evidence="11 12">
    <name type="scientific">Halobellus rubicundus</name>
    <dbReference type="NCBI Taxonomy" id="2996466"/>
    <lineage>
        <taxon>Archaea</taxon>
        <taxon>Methanobacteriati</taxon>
        <taxon>Methanobacteriota</taxon>
        <taxon>Stenosarchaea group</taxon>
        <taxon>Halobacteria</taxon>
        <taxon>Halobacteriales</taxon>
        <taxon>Haloferacaceae</taxon>
        <taxon>Halobellus</taxon>
    </lineage>
</organism>
<dbReference type="SUPFAM" id="SSF53659">
    <property type="entry name" value="Isocitrate/Isopropylmalate dehydrogenase-like"/>
    <property type="match status" value="1"/>
</dbReference>